<dbReference type="PANTHER" id="PTHR33908:SF11">
    <property type="entry name" value="MEMBRANE PROTEIN"/>
    <property type="match status" value="1"/>
</dbReference>
<reference evidence="10" key="2">
    <citation type="journal article" date="2022" name="Microbiol. Resour. Announc.">
        <title>Metagenome Sequencing to Explore Phylogenomics of Terrestrial Cyanobacteria.</title>
        <authorList>
            <person name="Ward R.D."/>
            <person name="Stajich J.E."/>
            <person name="Johansen J.R."/>
            <person name="Huntemann M."/>
            <person name="Clum A."/>
            <person name="Foster B."/>
            <person name="Foster B."/>
            <person name="Roux S."/>
            <person name="Palaniappan K."/>
            <person name="Varghese N."/>
            <person name="Mukherjee S."/>
            <person name="Reddy T.B.K."/>
            <person name="Daum C."/>
            <person name="Copeland A."/>
            <person name="Chen I.A."/>
            <person name="Ivanova N.N."/>
            <person name="Kyrpides N.C."/>
            <person name="Shapiro N."/>
            <person name="Eloe-Fadrosh E.A."/>
            <person name="Pietrasiak N."/>
        </authorList>
    </citation>
    <scope>NUCLEOTIDE SEQUENCE</scope>
    <source>
        <strain evidence="10">CPER-KK1</strain>
    </source>
</reference>
<evidence type="ECO:0000256" key="4">
    <source>
        <dbReference type="ARBA" id="ARBA00022679"/>
    </source>
</evidence>
<feature type="domain" description="Glycosyltransferase RgtA/B/C/D-like" evidence="9">
    <location>
        <begin position="89"/>
        <end position="248"/>
    </location>
</feature>
<evidence type="ECO:0000256" key="1">
    <source>
        <dbReference type="ARBA" id="ARBA00004651"/>
    </source>
</evidence>
<feature type="transmembrane region" description="Helical" evidence="8">
    <location>
        <begin position="109"/>
        <end position="130"/>
    </location>
</feature>
<keyword evidence="2" id="KW-1003">Cell membrane</keyword>
<dbReference type="EC" id="2.4.-.-" evidence="10"/>
<evidence type="ECO:0000256" key="8">
    <source>
        <dbReference type="SAM" id="Phobius"/>
    </source>
</evidence>
<keyword evidence="7 8" id="KW-0472">Membrane</keyword>
<feature type="transmembrane region" description="Helical" evidence="8">
    <location>
        <begin position="190"/>
        <end position="219"/>
    </location>
</feature>
<name>A0A951PGJ8_9CYAN</name>
<feature type="transmembrane region" description="Helical" evidence="8">
    <location>
        <begin position="297"/>
        <end position="319"/>
    </location>
</feature>
<feature type="transmembrane region" description="Helical" evidence="8">
    <location>
        <begin position="358"/>
        <end position="376"/>
    </location>
</feature>
<dbReference type="EMBL" id="JAHHIF010000002">
    <property type="protein sequence ID" value="MBW4543161.1"/>
    <property type="molecule type" value="Genomic_DNA"/>
</dbReference>
<dbReference type="GO" id="GO:0005886">
    <property type="term" value="C:plasma membrane"/>
    <property type="evidence" value="ECO:0007669"/>
    <property type="project" value="UniProtKB-SubCell"/>
</dbReference>
<dbReference type="InterPro" id="IPR050297">
    <property type="entry name" value="LipidA_mod_glycosyltrf_83"/>
</dbReference>
<dbReference type="Pfam" id="PF13231">
    <property type="entry name" value="PMT_2"/>
    <property type="match status" value="1"/>
</dbReference>
<evidence type="ECO:0000313" key="11">
    <source>
        <dbReference type="Proteomes" id="UP000753908"/>
    </source>
</evidence>
<keyword evidence="3 10" id="KW-0328">Glycosyltransferase</keyword>
<comment type="subcellular location">
    <subcellularLocation>
        <location evidence="1">Cell membrane</location>
        <topology evidence="1">Multi-pass membrane protein</topology>
    </subcellularLocation>
</comment>
<dbReference type="AlphaFoldDB" id="A0A951PGJ8"/>
<evidence type="ECO:0000313" key="10">
    <source>
        <dbReference type="EMBL" id="MBW4543161.1"/>
    </source>
</evidence>
<dbReference type="PANTHER" id="PTHR33908">
    <property type="entry name" value="MANNOSYLTRANSFERASE YKCB-RELATED"/>
    <property type="match status" value="1"/>
</dbReference>
<dbReference type="GO" id="GO:0009103">
    <property type="term" value="P:lipopolysaccharide biosynthetic process"/>
    <property type="evidence" value="ECO:0007669"/>
    <property type="project" value="UniProtKB-ARBA"/>
</dbReference>
<evidence type="ECO:0000259" key="9">
    <source>
        <dbReference type="Pfam" id="PF13231"/>
    </source>
</evidence>
<dbReference type="GO" id="GO:0016763">
    <property type="term" value="F:pentosyltransferase activity"/>
    <property type="evidence" value="ECO:0007669"/>
    <property type="project" value="TreeGrafter"/>
</dbReference>
<feature type="transmembrane region" description="Helical" evidence="8">
    <location>
        <begin position="6"/>
        <end position="23"/>
    </location>
</feature>
<feature type="transmembrane region" description="Helical" evidence="8">
    <location>
        <begin position="136"/>
        <end position="157"/>
    </location>
</feature>
<gene>
    <name evidence="10" type="ORF">KME25_01740</name>
</gene>
<feature type="transmembrane region" description="Helical" evidence="8">
    <location>
        <begin position="326"/>
        <end position="346"/>
    </location>
</feature>
<evidence type="ECO:0000256" key="7">
    <source>
        <dbReference type="ARBA" id="ARBA00023136"/>
    </source>
</evidence>
<evidence type="ECO:0000256" key="2">
    <source>
        <dbReference type="ARBA" id="ARBA00022475"/>
    </source>
</evidence>
<keyword evidence="4 10" id="KW-0808">Transferase</keyword>
<reference evidence="10" key="1">
    <citation type="submission" date="2021-05" db="EMBL/GenBank/DDBJ databases">
        <authorList>
            <person name="Pietrasiak N."/>
            <person name="Ward R."/>
            <person name="Stajich J.E."/>
            <person name="Kurbessoian T."/>
        </authorList>
    </citation>
    <scope>NUCLEOTIDE SEQUENCE</scope>
    <source>
        <strain evidence="10">CPER-KK1</strain>
    </source>
</reference>
<proteinExistence type="predicted"/>
<keyword evidence="5 8" id="KW-0812">Transmembrane</keyword>
<evidence type="ECO:0000256" key="6">
    <source>
        <dbReference type="ARBA" id="ARBA00022989"/>
    </source>
</evidence>
<evidence type="ECO:0000256" key="5">
    <source>
        <dbReference type="ARBA" id="ARBA00022692"/>
    </source>
</evidence>
<evidence type="ECO:0000256" key="3">
    <source>
        <dbReference type="ARBA" id="ARBA00022676"/>
    </source>
</evidence>
<organism evidence="10 11">
    <name type="scientific">Symplocastrum torsivum CPER-KK1</name>
    <dbReference type="NCBI Taxonomy" id="450513"/>
    <lineage>
        <taxon>Bacteria</taxon>
        <taxon>Bacillati</taxon>
        <taxon>Cyanobacteriota</taxon>
        <taxon>Cyanophyceae</taxon>
        <taxon>Oscillatoriophycideae</taxon>
        <taxon>Oscillatoriales</taxon>
        <taxon>Microcoleaceae</taxon>
        <taxon>Symplocastrum</taxon>
    </lineage>
</organism>
<feature type="transmembrane region" description="Helical" evidence="8">
    <location>
        <begin position="231"/>
        <end position="252"/>
    </location>
</feature>
<comment type="caution">
    <text evidence="10">The sequence shown here is derived from an EMBL/GenBank/DDBJ whole genome shotgun (WGS) entry which is preliminary data.</text>
</comment>
<sequence length="517" mass="59125">MHKSWLRFLIITILTLGVLFRFVNLDKKIYWHDENFTSLRVSGYTEAEMVKQVFKGQVSDVNDLQKYRYPNPDKNLLDTINSLAIEEPQHPPLYYGMVRFWMQLFGNQVAITRSLSALISLLAFPCIYWLCLELFNSSLVGWIAVALIAVSPFHVLYAQEAREYSLWTVTILASSAALLRALRLNTISSWILYVVTLFLSLYTFLFSGLVMIGQALYLLTRERFQFSKVTTNYLLASLLGLLTYVPWIFAIINNFSELDQRTSWTSDKIPFLSLVKTWVANPTRIFFDINLDSKSNLMFIVLPLLILWGLIGYSIYFLCRKASKPVVVFILALIGVTVLVLVLPDLIIGGRRSSVSRYLIPSYLGIQLAVAYLFSIKLANPSLSRYRIWQFGFLLLIIGGIVSCGVSSQTETWWIKKNRFDTPENVQIINQFSRPLLVSSNNRYNPGEILTLSYLLNPKVKLQLVTEPNLPKIPEGFSDILIFNPSKVLRKKLETEGNYTIKTVAPGNLQIFKLIKT</sequence>
<accession>A0A951PGJ8</accession>
<feature type="transmembrane region" description="Helical" evidence="8">
    <location>
        <begin position="388"/>
        <end position="408"/>
    </location>
</feature>
<keyword evidence="6 8" id="KW-1133">Transmembrane helix</keyword>
<protein>
    <submittedName>
        <fullName evidence="10">Glycosyltransferase family 39 protein</fullName>
        <ecNumber evidence="10">2.4.-.-</ecNumber>
    </submittedName>
</protein>
<dbReference type="Proteomes" id="UP000753908">
    <property type="component" value="Unassembled WGS sequence"/>
</dbReference>
<dbReference type="InterPro" id="IPR038731">
    <property type="entry name" value="RgtA/B/C-like"/>
</dbReference>